<keyword evidence="3" id="KW-1003">Cell membrane</keyword>
<comment type="caution">
    <text evidence="8">The sequence shown here is derived from an EMBL/GenBank/DDBJ whole genome shotgun (WGS) entry which is preliminary data.</text>
</comment>
<dbReference type="Proteomes" id="UP000697710">
    <property type="component" value="Unassembled WGS sequence"/>
</dbReference>
<organism evidence="8 9">
    <name type="scientific">Eiseniibacteriota bacterium</name>
    <dbReference type="NCBI Taxonomy" id="2212470"/>
    <lineage>
        <taxon>Bacteria</taxon>
        <taxon>Candidatus Eiseniibacteriota</taxon>
    </lineage>
</organism>
<comment type="subcellular location">
    <subcellularLocation>
        <location evidence="1">Cell membrane</location>
        <topology evidence="1">Single-pass membrane protein</topology>
    </subcellularLocation>
    <subcellularLocation>
        <location evidence="7">Cell membrane</location>
        <topology evidence="7">Single-pass type II membrane protein</topology>
    </subcellularLocation>
</comment>
<keyword evidence="6" id="KW-0472">Membrane</keyword>
<dbReference type="GO" id="GO:0005886">
    <property type="term" value="C:plasma membrane"/>
    <property type="evidence" value="ECO:0007669"/>
    <property type="project" value="UniProtKB-SubCell"/>
</dbReference>
<dbReference type="Pfam" id="PF02472">
    <property type="entry name" value="ExbD"/>
    <property type="match status" value="1"/>
</dbReference>
<dbReference type="InterPro" id="IPR003400">
    <property type="entry name" value="ExbD"/>
</dbReference>
<evidence type="ECO:0000313" key="8">
    <source>
        <dbReference type="EMBL" id="MCA9728753.1"/>
    </source>
</evidence>
<accession>A0A956M0I6</accession>
<reference evidence="8" key="1">
    <citation type="submission" date="2020-04" db="EMBL/GenBank/DDBJ databases">
        <authorList>
            <person name="Zhang T."/>
        </authorList>
    </citation>
    <scope>NUCLEOTIDE SEQUENCE</scope>
    <source>
        <strain evidence="8">HKST-UBA01</strain>
    </source>
</reference>
<reference evidence="8" key="2">
    <citation type="journal article" date="2021" name="Microbiome">
        <title>Successional dynamics and alternative stable states in a saline activated sludge microbial community over 9 years.</title>
        <authorList>
            <person name="Wang Y."/>
            <person name="Ye J."/>
            <person name="Ju F."/>
            <person name="Liu L."/>
            <person name="Boyd J.A."/>
            <person name="Deng Y."/>
            <person name="Parks D.H."/>
            <person name="Jiang X."/>
            <person name="Yin X."/>
            <person name="Woodcroft B.J."/>
            <person name="Tyson G.W."/>
            <person name="Hugenholtz P."/>
            <person name="Polz M.F."/>
            <person name="Zhang T."/>
        </authorList>
    </citation>
    <scope>NUCLEOTIDE SEQUENCE</scope>
    <source>
        <strain evidence="8">HKST-UBA01</strain>
    </source>
</reference>
<name>A0A956M0I6_UNCEI</name>
<dbReference type="EMBL" id="JAGQHR010000466">
    <property type="protein sequence ID" value="MCA9728753.1"/>
    <property type="molecule type" value="Genomic_DNA"/>
</dbReference>
<keyword evidence="4 7" id="KW-0812">Transmembrane</keyword>
<gene>
    <name evidence="8" type="ORF">KC729_13770</name>
</gene>
<proteinExistence type="inferred from homology"/>
<evidence type="ECO:0000256" key="1">
    <source>
        <dbReference type="ARBA" id="ARBA00004162"/>
    </source>
</evidence>
<evidence type="ECO:0000313" key="9">
    <source>
        <dbReference type="Proteomes" id="UP000697710"/>
    </source>
</evidence>
<evidence type="ECO:0000256" key="7">
    <source>
        <dbReference type="RuleBase" id="RU003879"/>
    </source>
</evidence>
<evidence type="ECO:0000256" key="6">
    <source>
        <dbReference type="ARBA" id="ARBA00023136"/>
    </source>
</evidence>
<dbReference type="AlphaFoldDB" id="A0A956M0I6"/>
<dbReference type="PANTHER" id="PTHR30558">
    <property type="entry name" value="EXBD MEMBRANE COMPONENT OF PMF-DRIVEN MACROMOLECULE IMPORT SYSTEM"/>
    <property type="match status" value="1"/>
</dbReference>
<keyword evidence="7" id="KW-0653">Protein transport</keyword>
<protein>
    <submittedName>
        <fullName evidence="8">Biopolymer transporter ExbD</fullName>
    </submittedName>
</protein>
<evidence type="ECO:0000256" key="4">
    <source>
        <dbReference type="ARBA" id="ARBA00022692"/>
    </source>
</evidence>
<sequence length="139" mass="15051">MDFGAGSKGYLQKLESTAMSDIIFNLLIFFLLSSSFVVQSGIQVDLPQVVAPVQLELKKVVVTLKADGTVFVNDQQVEWKDLRTHLGEAIEAAPDKQVIIRGDDKAALGRAVEIWDTARELGATGLAVATRAKEPGEKP</sequence>
<keyword evidence="5" id="KW-1133">Transmembrane helix</keyword>
<evidence type="ECO:0000256" key="2">
    <source>
        <dbReference type="ARBA" id="ARBA00005811"/>
    </source>
</evidence>
<evidence type="ECO:0000256" key="3">
    <source>
        <dbReference type="ARBA" id="ARBA00022475"/>
    </source>
</evidence>
<dbReference type="GO" id="GO:0022857">
    <property type="term" value="F:transmembrane transporter activity"/>
    <property type="evidence" value="ECO:0007669"/>
    <property type="project" value="InterPro"/>
</dbReference>
<keyword evidence="7" id="KW-0813">Transport</keyword>
<dbReference type="GO" id="GO:0015031">
    <property type="term" value="P:protein transport"/>
    <property type="evidence" value="ECO:0007669"/>
    <property type="project" value="UniProtKB-KW"/>
</dbReference>
<evidence type="ECO:0000256" key="5">
    <source>
        <dbReference type="ARBA" id="ARBA00022989"/>
    </source>
</evidence>
<dbReference type="Gene3D" id="3.30.420.270">
    <property type="match status" value="1"/>
</dbReference>
<comment type="similarity">
    <text evidence="2 7">Belongs to the ExbD/TolR family.</text>
</comment>